<dbReference type="EMBL" id="FOIR01000001">
    <property type="protein sequence ID" value="SEV89224.1"/>
    <property type="molecule type" value="Genomic_DNA"/>
</dbReference>
<organism evidence="2 3">
    <name type="scientific">Roseivirga pacifica</name>
    <dbReference type="NCBI Taxonomy" id="1267423"/>
    <lineage>
        <taxon>Bacteria</taxon>
        <taxon>Pseudomonadati</taxon>
        <taxon>Bacteroidota</taxon>
        <taxon>Cytophagia</taxon>
        <taxon>Cytophagales</taxon>
        <taxon>Roseivirgaceae</taxon>
        <taxon>Roseivirga</taxon>
    </lineage>
</organism>
<dbReference type="SUPFAM" id="SSF53335">
    <property type="entry name" value="S-adenosyl-L-methionine-dependent methyltransferases"/>
    <property type="match status" value="1"/>
</dbReference>
<keyword evidence="2" id="KW-0808">Transferase</keyword>
<dbReference type="PANTHER" id="PTHR43861">
    <property type="entry name" value="TRANS-ACONITATE 2-METHYLTRANSFERASE-RELATED"/>
    <property type="match status" value="1"/>
</dbReference>
<dbReference type="Pfam" id="PF08241">
    <property type="entry name" value="Methyltransf_11"/>
    <property type="match status" value="1"/>
</dbReference>
<dbReference type="Proteomes" id="UP000199437">
    <property type="component" value="Unassembled WGS sequence"/>
</dbReference>
<dbReference type="InterPro" id="IPR029063">
    <property type="entry name" value="SAM-dependent_MTases_sf"/>
</dbReference>
<dbReference type="AlphaFoldDB" id="A0A1I0MNI6"/>
<dbReference type="InterPro" id="IPR013216">
    <property type="entry name" value="Methyltransf_11"/>
</dbReference>
<protein>
    <submittedName>
        <fullName evidence="2">Methyltransferase domain-containing protein</fullName>
    </submittedName>
</protein>
<dbReference type="CDD" id="cd02440">
    <property type="entry name" value="AdoMet_MTases"/>
    <property type="match status" value="1"/>
</dbReference>
<dbReference type="RefSeq" id="WP_090256815.1">
    <property type="nucleotide sequence ID" value="NZ_FOIR01000001.1"/>
</dbReference>
<gene>
    <name evidence="2" type="ORF">SAMN05216290_0507</name>
</gene>
<dbReference type="Gene3D" id="3.40.50.150">
    <property type="entry name" value="Vaccinia Virus protein VP39"/>
    <property type="match status" value="1"/>
</dbReference>
<keyword evidence="3" id="KW-1185">Reference proteome</keyword>
<evidence type="ECO:0000313" key="2">
    <source>
        <dbReference type="EMBL" id="SEV89224.1"/>
    </source>
</evidence>
<accession>A0A1I0MNI6</accession>
<dbReference type="GO" id="GO:0032259">
    <property type="term" value="P:methylation"/>
    <property type="evidence" value="ECO:0007669"/>
    <property type="project" value="UniProtKB-KW"/>
</dbReference>
<dbReference type="GO" id="GO:0008757">
    <property type="term" value="F:S-adenosylmethionine-dependent methyltransferase activity"/>
    <property type="evidence" value="ECO:0007669"/>
    <property type="project" value="InterPro"/>
</dbReference>
<dbReference type="STRING" id="1267423.SAMN05216290_0507"/>
<dbReference type="PROSITE" id="PS51257">
    <property type="entry name" value="PROKAR_LIPOPROTEIN"/>
    <property type="match status" value="1"/>
</dbReference>
<dbReference type="GeneID" id="99985267"/>
<keyword evidence="2" id="KW-0489">Methyltransferase</keyword>
<sequence>MKLRLFILSLLILGCQSAKEEKSTEIEQPKEEVVAPSEIEIRTVPGQSPLKEDEERTDWQNPNLVLDVLGNLEGKTIADIGAGSGYFTFKMAKNAEKVIALDIDPNALEYIESQKRIVGDWANNIEARLTPPDVPNLLPQEVDAALLVNTYHFLPNQQKYLPRLLEGIKPGGLFVLVDFKLGEIPVGPSDQFKGKPEDVRRDLRKAGFRSIDIDTKSLEFQYIITAKKK</sequence>
<feature type="domain" description="Methyltransferase type 11" evidence="1">
    <location>
        <begin position="79"/>
        <end position="176"/>
    </location>
</feature>
<evidence type="ECO:0000313" key="3">
    <source>
        <dbReference type="Proteomes" id="UP000199437"/>
    </source>
</evidence>
<evidence type="ECO:0000259" key="1">
    <source>
        <dbReference type="Pfam" id="PF08241"/>
    </source>
</evidence>
<dbReference type="OrthoDB" id="9784101at2"/>
<name>A0A1I0MNI6_9BACT</name>
<reference evidence="3" key="1">
    <citation type="submission" date="2016-10" db="EMBL/GenBank/DDBJ databases">
        <authorList>
            <person name="Varghese N."/>
            <person name="Submissions S."/>
        </authorList>
    </citation>
    <scope>NUCLEOTIDE SEQUENCE [LARGE SCALE GENOMIC DNA]</scope>
    <source>
        <strain evidence="3">CGMCC 1.12402</strain>
    </source>
</reference>
<proteinExistence type="predicted"/>